<sequence length="831" mass="89038">MPFSPSVASLNVAESTFIPADVKLMYLKGYATEADGGAHSVRRVSSEPSHPGKLRTSDRFLPDGTVNAANGGWWEIAEPMPSPEMFGAVGDGIADDTAAIFNWLSYGGGRADDGGKVYLFDPILLTTPASVICARGATFKLRSGWSSWSGEAGHIEVRADFSWQGGRFDGSRANTDTMAGLLDILGTSAADESLNQYKAAIFARATSDIEVDLRDIEIVDQVNLAIYCKGSETAGVSGVIDDIRAERCGLAYRFDRCRDLYIGTIGAQDIDNRLADDNDVFFPAFFHVVHMLRSVNCPVQRIEIDNVTGRAGRHGTSSAFMNGITWVGNVRCPIHCASIHGMGAAAGQPSDYGGQTVREVVSMLGVSWISNDSATRFDEFSFFGTATQGIEVITDFDISFGRMLLWSDGGRQNVLSGSSAINAHGDARPPENVGNGRHKRNGRISFSELIIRGQWHYGIWARKNTIEVGVCSIRECRADPILLDNDGQIEFEGSVAPQRPSVIIHDADIAFCGGQVRVVSGERLEIHSGRISDNCQRSGYDDPTLSGTAFTRTHGVAYDASESSSGVVDRIYIGPDVQTEPLAPAVDASTGISFMPGPPVRGSETTVPELELYYGFITATEPSRIHLGQKLLLKNLNGTTDVTVWPVYNSGDVFLVEVADADKAISWSAAGHLTALSGTWNHLLGDEEVDGTGGNLLNDLDGPAYVSTPYGVLRFQNIRNDDAFYIDETTDWGTAAVYTVSQSFSNAALQVIDAGFTYAESQVSDYAVKNASVLSPSAGILGLSNYNVAQLPAPAGHSGSVVYVADETGGAVLAFSDGANWRRVTDRAVVT</sequence>
<dbReference type="Proteomes" id="UP000249590">
    <property type="component" value="Unassembled WGS sequence"/>
</dbReference>
<dbReference type="Gene3D" id="2.160.20.10">
    <property type="entry name" value="Single-stranded right-handed beta-helix, Pectin lyase-like"/>
    <property type="match status" value="1"/>
</dbReference>
<organism evidence="1 2">
    <name type="scientific">Acuticoccus sediminis</name>
    <dbReference type="NCBI Taxonomy" id="2184697"/>
    <lineage>
        <taxon>Bacteria</taxon>
        <taxon>Pseudomonadati</taxon>
        <taxon>Pseudomonadota</taxon>
        <taxon>Alphaproteobacteria</taxon>
        <taxon>Hyphomicrobiales</taxon>
        <taxon>Amorphaceae</taxon>
        <taxon>Acuticoccus</taxon>
    </lineage>
</organism>
<name>A0A8B2NJW4_9HYPH</name>
<dbReference type="InterPro" id="IPR011050">
    <property type="entry name" value="Pectin_lyase_fold/virulence"/>
</dbReference>
<reference evidence="1 2" key="1">
    <citation type="submission" date="2018-05" db="EMBL/GenBank/DDBJ databases">
        <title>Acuticoccus sediminis sp. nov., isolated from deep-sea sediment of Indian Ocean.</title>
        <authorList>
            <person name="Liu X."/>
            <person name="Lai Q."/>
            <person name="Du Y."/>
            <person name="Sun F."/>
            <person name="Zhang X."/>
            <person name="Wang S."/>
            <person name="Shao Z."/>
        </authorList>
    </citation>
    <scope>NUCLEOTIDE SEQUENCE [LARGE SCALE GENOMIC DNA]</scope>
    <source>
        <strain evidence="1 2">PTG4-2</strain>
    </source>
</reference>
<dbReference type="AlphaFoldDB" id="A0A8B2NJW4"/>
<evidence type="ECO:0000313" key="2">
    <source>
        <dbReference type="Proteomes" id="UP000249590"/>
    </source>
</evidence>
<dbReference type="SUPFAM" id="SSF51126">
    <property type="entry name" value="Pectin lyase-like"/>
    <property type="match status" value="1"/>
</dbReference>
<accession>A0A8B2NJW4</accession>
<keyword evidence="2" id="KW-1185">Reference proteome</keyword>
<dbReference type="EMBL" id="QHHQ01000006">
    <property type="protein sequence ID" value="RAH98787.1"/>
    <property type="molecule type" value="Genomic_DNA"/>
</dbReference>
<dbReference type="InterPro" id="IPR012334">
    <property type="entry name" value="Pectin_lyas_fold"/>
</dbReference>
<evidence type="ECO:0000313" key="1">
    <source>
        <dbReference type="EMBL" id="RAH98787.1"/>
    </source>
</evidence>
<proteinExistence type="predicted"/>
<comment type="caution">
    <text evidence="1">The sequence shown here is derived from an EMBL/GenBank/DDBJ whole genome shotgun (WGS) entry which is preliminary data.</text>
</comment>
<gene>
    <name evidence="1" type="ORF">DLJ53_24425</name>
</gene>
<protein>
    <submittedName>
        <fullName evidence="1">Uncharacterized protein</fullName>
    </submittedName>
</protein>